<evidence type="ECO:0000256" key="4">
    <source>
        <dbReference type="ARBA" id="ARBA00023040"/>
    </source>
</evidence>
<feature type="domain" description="G-protein coupled receptors family 1 profile" evidence="10">
    <location>
        <begin position="122"/>
        <end position="343"/>
    </location>
</feature>
<comment type="similarity">
    <text evidence="8">Belongs to the G-protein coupled receptor 1 family.</text>
</comment>
<evidence type="ECO:0000256" key="6">
    <source>
        <dbReference type="ARBA" id="ARBA00023170"/>
    </source>
</evidence>
<dbReference type="GO" id="GO:0005886">
    <property type="term" value="C:plasma membrane"/>
    <property type="evidence" value="ECO:0007669"/>
    <property type="project" value="TreeGrafter"/>
</dbReference>
<feature type="transmembrane region" description="Helical" evidence="9">
    <location>
        <begin position="322"/>
        <end position="342"/>
    </location>
</feature>
<dbReference type="CDD" id="cd15203">
    <property type="entry name" value="7tmA_NPYR-like"/>
    <property type="match status" value="1"/>
</dbReference>
<keyword evidence="6 8" id="KW-0675">Receptor</keyword>
<keyword evidence="11" id="KW-1185">Reference proteome</keyword>
<dbReference type="GO" id="GO:0043005">
    <property type="term" value="C:neuron projection"/>
    <property type="evidence" value="ECO:0007669"/>
    <property type="project" value="TreeGrafter"/>
</dbReference>
<feature type="transmembrane region" description="Helical" evidence="9">
    <location>
        <begin position="172"/>
        <end position="192"/>
    </location>
</feature>
<comment type="subcellular location">
    <subcellularLocation>
        <location evidence="1">Membrane</location>
        <topology evidence="1">Multi-pass membrane protein</topology>
    </subcellularLocation>
</comment>
<keyword evidence="5 9" id="KW-0472">Membrane</keyword>
<dbReference type="GO" id="GO:0008188">
    <property type="term" value="F:neuropeptide receptor activity"/>
    <property type="evidence" value="ECO:0007669"/>
    <property type="project" value="TreeGrafter"/>
</dbReference>
<dbReference type="InterPro" id="IPR017452">
    <property type="entry name" value="GPCR_Rhodpsn_7TM"/>
</dbReference>
<sequence>MANSTFGSSSQALLQAASSAAFQMISTASVATTTTSPTQSQMSEEGDVTECVSMNDLLWDYRQDLTTRPLIMGLLPCATVLSYFWGNRQYLCHTGYLKDEVTTNIVCCTSATITPITAFQKEWLFGRFLCSVAPFIAGVSLCFSTFTLAAISLDRFMLIRFPMKKPFSHVQAFFVICLICVLAMAMSVPVMFMQTLKPLDKYCGQFCYEDWGANANQRRAYGTLMLTLQFIIPLVVIVFCYTAISLRLGQSVILKSKKKQGGYEWQLQMSDQQRAATKRRQRTNRMFIAMVVAFSLSWIWTLMFNLLRDYEILPQFVKDQEFFFGILTHCIAMTSTVWNPLYMPF</sequence>
<dbReference type="Pfam" id="PF00001">
    <property type="entry name" value="7tm_1"/>
    <property type="match status" value="1"/>
</dbReference>
<evidence type="ECO:0000256" key="8">
    <source>
        <dbReference type="RuleBase" id="RU000688"/>
    </source>
</evidence>
<dbReference type="PANTHER" id="PTHR24235">
    <property type="entry name" value="NEUROPEPTIDE Y RECEPTOR"/>
    <property type="match status" value="1"/>
</dbReference>
<dbReference type="Gene3D" id="1.20.1070.10">
    <property type="entry name" value="Rhodopsin 7-helix transmembrane proteins"/>
    <property type="match status" value="1"/>
</dbReference>
<evidence type="ECO:0000256" key="2">
    <source>
        <dbReference type="ARBA" id="ARBA00022692"/>
    </source>
</evidence>
<dbReference type="PROSITE" id="PS00237">
    <property type="entry name" value="G_PROTEIN_RECEP_F1_1"/>
    <property type="match status" value="1"/>
</dbReference>
<protein>
    <submittedName>
        <fullName evidence="12">G-protein coupled receptors family 1 profile domain-containing protein</fullName>
    </submittedName>
</protein>
<evidence type="ECO:0000256" key="9">
    <source>
        <dbReference type="SAM" id="Phobius"/>
    </source>
</evidence>
<keyword evidence="7 8" id="KW-0807">Transducer</keyword>
<dbReference type="PRINTS" id="PR00237">
    <property type="entry name" value="GPCRRHODOPSN"/>
</dbReference>
<dbReference type="Proteomes" id="UP000887574">
    <property type="component" value="Unplaced"/>
</dbReference>
<evidence type="ECO:0000259" key="10">
    <source>
        <dbReference type="PROSITE" id="PS50262"/>
    </source>
</evidence>
<keyword evidence="4 8" id="KW-0297">G-protein coupled receptor</keyword>
<evidence type="ECO:0000313" key="11">
    <source>
        <dbReference type="Proteomes" id="UP000887574"/>
    </source>
</evidence>
<dbReference type="AlphaFoldDB" id="A0A915DU00"/>
<proteinExistence type="inferred from homology"/>
<evidence type="ECO:0000256" key="1">
    <source>
        <dbReference type="ARBA" id="ARBA00004141"/>
    </source>
</evidence>
<accession>A0A915DU00</accession>
<feature type="transmembrane region" description="Helical" evidence="9">
    <location>
        <begin position="287"/>
        <end position="307"/>
    </location>
</feature>
<dbReference type="PROSITE" id="PS50262">
    <property type="entry name" value="G_PROTEIN_RECEP_F1_2"/>
    <property type="match status" value="1"/>
</dbReference>
<evidence type="ECO:0000256" key="5">
    <source>
        <dbReference type="ARBA" id="ARBA00023136"/>
    </source>
</evidence>
<name>A0A915DU00_9BILA</name>
<feature type="transmembrane region" description="Helical" evidence="9">
    <location>
        <begin position="230"/>
        <end position="249"/>
    </location>
</feature>
<dbReference type="InterPro" id="IPR000276">
    <property type="entry name" value="GPCR_Rhodpsn"/>
</dbReference>
<dbReference type="GO" id="GO:0042923">
    <property type="term" value="F:neuropeptide binding"/>
    <property type="evidence" value="ECO:0007669"/>
    <property type="project" value="TreeGrafter"/>
</dbReference>
<keyword evidence="3 9" id="KW-1133">Transmembrane helix</keyword>
<dbReference type="PANTHER" id="PTHR24235:SF18">
    <property type="entry name" value="G-PROTEIN COUPLED RECEPTORS FAMILY 1 PROFILE DOMAIN-CONTAINING PROTEIN"/>
    <property type="match status" value="1"/>
</dbReference>
<evidence type="ECO:0000256" key="7">
    <source>
        <dbReference type="ARBA" id="ARBA00023224"/>
    </source>
</evidence>
<keyword evidence="2 8" id="KW-0812">Transmembrane</keyword>
<evidence type="ECO:0000256" key="3">
    <source>
        <dbReference type="ARBA" id="ARBA00022989"/>
    </source>
</evidence>
<reference evidence="12" key="1">
    <citation type="submission" date="2022-11" db="UniProtKB">
        <authorList>
            <consortium name="WormBaseParasite"/>
        </authorList>
    </citation>
    <scope>IDENTIFICATION</scope>
</reference>
<feature type="transmembrane region" description="Helical" evidence="9">
    <location>
        <begin position="124"/>
        <end position="151"/>
    </location>
</feature>
<evidence type="ECO:0000313" key="12">
    <source>
        <dbReference type="WBParaSite" id="jg23159"/>
    </source>
</evidence>
<dbReference type="SUPFAM" id="SSF81321">
    <property type="entry name" value="Family A G protein-coupled receptor-like"/>
    <property type="match status" value="1"/>
</dbReference>
<dbReference type="WBParaSite" id="jg23159">
    <property type="protein sequence ID" value="jg23159"/>
    <property type="gene ID" value="jg23159"/>
</dbReference>
<organism evidence="11 12">
    <name type="scientific">Ditylenchus dipsaci</name>
    <dbReference type="NCBI Taxonomy" id="166011"/>
    <lineage>
        <taxon>Eukaryota</taxon>
        <taxon>Metazoa</taxon>
        <taxon>Ecdysozoa</taxon>
        <taxon>Nematoda</taxon>
        <taxon>Chromadorea</taxon>
        <taxon>Rhabditida</taxon>
        <taxon>Tylenchina</taxon>
        <taxon>Tylenchomorpha</taxon>
        <taxon>Sphaerularioidea</taxon>
        <taxon>Anguinidae</taxon>
        <taxon>Anguininae</taxon>
        <taxon>Ditylenchus</taxon>
    </lineage>
</organism>